<dbReference type="Proteomes" id="UP000186720">
    <property type="component" value="Unassembled WGS sequence"/>
</dbReference>
<dbReference type="InterPro" id="IPR025363">
    <property type="entry name" value="DUF4267"/>
</dbReference>
<reference evidence="2 3" key="1">
    <citation type="submission" date="2016-11" db="EMBL/GenBank/DDBJ databases">
        <title>Whole Genome Sequencing of Mucilaginibacter polytrichastri RG4-7(T) isolated from the moss sample.</title>
        <authorList>
            <person name="Li Y."/>
        </authorList>
    </citation>
    <scope>NUCLEOTIDE SEQUENCE [LARGE SCALE GENOMIC DNA]</scope>
    <source>
        <strain evidence="2 3">RG4-7</strain>
    </source>
</reference>
<keyword evidence="1" id="KW-0472">Membrane</keyword>
<dbReference type="Pfam" id="PF14087">
    <property type="entry name" value="DUF4267"/>
    <property type="match status" value="1"/>
</dbReference>
<name>A0A1Q5ZWW6_9SPHI</name>
<evidence type="ECO:0000313" key="2">
    <source>
        <dbReference type="EMBL" id="OKS86247.1"/>
    </source>
</evidence>
<dbReference type="EMBL" id="MPPL01000001">
    <property type="protein sequence ID" value="OKS86247.1"/>
    <property type="molecule type" value="Genomic_DNA"/>
</dbReference>
<feature type="transmembrane region" description="Helical" evidence="1">
    <location>
        <begin position="84"/>
        <end position="104"/>
    </location>
</feature>
<comment type="caution">
    <text evidence="2">The sequence shown here is derived from an EMBL/GenBank/DDBJ whole genome shotgun (WGS) entry which is preliminary data.</text>
</comment>
<sequence>MGARFFFSPQVATAAFGIRFNSNADYSFHHIKGIRDIFSGILLCALVLMKERRALGVMLTVASIIPVSDMITVLSKSYTSVQQAIPHIVATIICSVIGILLLTAKPQLKQPSK</sequence>
<accession>A0A1Q5ZWW6</accession>
<dbReference type="AlphaFoldDB" id="A0A1Q5ZWW6"/>
<evidence type="ECO:0008006" key="4">
    <source>
        <dbReference type="Google" id="ProtNLM"/>
    </source>
</evidence>
<protein>
    <recommendedName>
        <fullName evidence="4">DUF4267 domain-containing protein</fullName>
    </recommendedName>
</protein>
<organism evidence="2 3">
    <name type="scientific">Mucilaginibacter polytrichastri</name>
    <dbReference type="NCBI Taxonomy" id="1302689"/>
    <lineage>
        <taxon>Bacteria</taxon>
        <taxon>Pseudomonadati</taxon>
        <taxon>Bacteroidota</taxon>
        <taxon>Sphingobacteriia</taxon>
        <taxon>Sphingobacteriales</taxon>
        <taxon>Sphingobacteriaceae</taxon>
        <taxon>Mucilaginibacter</taxon>
    </lineage>
</organism>
<evidence type="ECO:0000256" key="1">
    <source>
        <dbReference type="SAM" id="Phobius"/>
    </source>
</evidence>
<proteinExistence type="predicted"/>
<gene>
    <name evidence="2" type="ORF">RG47T_1699</name>
</gene>
<dbReference type="STRING" id="1302689.RG47T_1699"/>
<keyword evidence="1" id="KW-0812">Transmembrane</keyword>
<keyword evidence="1" id="KW-1133">Transmembrane helix</keyword>
<evidence type="ECO:0000313" key="3">
    <source>
        <dbReference type="Proteomes" id="UP000186720"/>
    </source>
</evidence>
<feature type="transmembrane region" description="Helical" evidence="1">
    <location>
        <begin position="56"/>
        <end position="78"/>
    </location>
</feature>
<keyword evidence="3" id="KW-1185">Reference proteome</keyword>